<accession>A0A841GZT5</accession>
<dbReference type="EMBL" id="JACHIA010000007">
    <property type="protein sequence ID" value="MBB6071273.1"/>
    <property type="molecule type" value="Genomic_DNA"/>
</dbReference>
<evidence type="ECO:0008006" key="3">
    <source>
        <dbReference type="Google" id="ProtNLM"/>
    </source>
</evidence>
<reference evidence="1 2" key="1">
    <citation type="submission" date="2020-08" db="EMBL/GenBank/DDBJ databases">
        <title>Genomic Encyclopedia of Type Strains, Phase IV (KMG-IV): sequencing the most valuable type-strain genomes for metagenomic binning, comparative biology and taxonomic classification.</title>
        <authorList>
            <person name="Goeker M."/>
        </authorList>
    </citation>
    <scope>NUCLEOTIDE SEQUENCE [LARGE SCALE GENOMIC DNA]</scope>
    <source>
        <strain evidence="1 2">DSM 29007</strain>
    </source>
</reference>
<dbReference type="AlphaFoldDB" id="A0A841GZT5"/>
<comment type="caution">
    <text evidence="1">The sequence shown here is derived from an EMBL/GenBank/DDBJ whole genome shotgun (WGS) entry which is preliminary data.</text>
</comment>
<organism evidence="1 2">
    <name type="scientific">Longimicrobium terrae</name>
    <dbReference type="NCBI Taxonomy" id="1639882"/>
    <lineage>
        <taxon>Bacteria</taxon>
        <taxon>Pseudomonadati</taxon>
        <taxon>Gemmatimonadota</taxon>
        <taxon>Longimicrobiia</taxon>
        <taxon>Longimicrobiales</taxon>
        <taxon>Longimicrobiaceae</taxon>
        <taxon>Longimicrobium</taxon>
    </lineage>
</organism>
<keyword evidence="2" id="KW-1185">Reference proteome</keyword>
<gene>
    <name evidence="1" type="ORF">HNQ61_002897</name>
</gene>
<dbReference type="RefSeq" id="WP_183685675.1">
    <property type="nucleotide sequence ID" value="NZ_JACHIA010000007.1"/>
</dbReference>
<evidence type="ECO:0000313" key="2">
    <source>
        <dbReference type="Proteomes" id="UP000582837"/>
    </source>
</evidence>
<proteinExistence type="predicted"/>
<dbReference type="Proteomes" id="UP000582837">
    <property type="component" value="Unassembled WGS sequence"/>
</dbReference>
<sequence length="151" mass="17047">MRQRTYGQRRTADDAAVGAKRCFLHRAGRRMVEITIRDDKLIVRVMGLNVLLAMRRRLIIPLASVTEIREEPNVSLWNVRGFRLPGTFVPGLIVAGTYVSPGYSAFWDVSRPARAIVIELDGGAYQKLIVDVEHPAEVVHQVREAIAKRRS</sequence>
<name>A0A841GZT5_9BACT</name>
<protein>
    <recommendedName>
        <fullName evidence="3">Bacterial Pleckstrin homology domain-containing protein</fullName>
    </recommendedName>
</protein>
<evidence type="ECO:0000313" key="1">
    <source>
        <dbReference type="EMBL" id="MBB6071273.1"/>
    </source>
</evidence>